<dbReference type="EMBL" id="RQJO01000008">
    <property type="protein sequence ID" value="RRB05010.1"/>
    <property type="molecule type" value="Genomic_DNA"/>
</dbReference>
<dbReference type="OrthoDB" id="952955at2"/>
<protein>
    <submittedName>
        <fullName evidence="3">CPBP family intramembrane metalloprotease</fullName>
    </submittedName>
</protein>
<proteinExistence type="predicted"/>
<dbReference type="InterPro" id="IPR003675">
    <property type="entry name" value="Rce1/LyrA-like_dom"/>
</dbReference>
<keyword evidence="3" id="KW-0645">Protease</keyword>
<dbReference type="GO" id="GO:0004175">
    <property type="term" value="F:endopeptidase activity"/>
    <property type="evidence" value="ECO:0007669"/>
    <property type="project" value="UniProtKB-ARBA"/>
</dbReference>
<dbReference type="GO" id="GO:0080120">
    <property type="term" value="P:CAAX-box protein maturation"/>
    <property type="evidence" value="ECO:0007669"/>
    <property type="project" value="UniProtKB-ARBA"/>
</dbReference>
<dbReference type="Proteomes" id="UP000271925">
    <property type="component" value="Unassembled WGS sequence"/>
</dbReference>
<feature type="transmembrane region" description="Helical" evidence="1">
    <location>
        <begin position="112"/>
        <end position="132"/>
    </location>
</feature>
<keyword evidence="4" id="KW-1185">Reference proteome</keyword>
<accession>A0A3P1BV76</accession>
<feature type="transmembrane region" description="Helical" evidence="1">
    <location>
        <begin position="84"/>
        <end position="105"/>
    </location>
</feature>
<keyword evidence="1" id="KW-1133">Transmembrane helix</keyword>
<keyword evidence="1" id="KW-0812">Transmembrane</keyword>
<evidence type="ECO:0000259" key="2">
    <source>
        <dbReference type="Pfam" id="PF02517"/>
    </source>
</evidence>
<keyword evidence="1" id="KW-0472">Membrane</keyword>
<feature type="transmembrane region" description="Helical" evidence="1">
    <location>
        <begin position="30"/>
        <end position="47"/>
    </location>
</feature>
<evidence type="ECO:0000313" key="3">
    <source>
        <dbReference type="EMBL" id="RRB05010.1"/>
    </source>
</evidence>
<gene>
    <name evidence="3" type="ORF">EHT25_13785</name>
</gene>
<name>A0A3P1BV76_9BACT</name>
<organism evidence="3 4">
    <name type="scientific">Larkinella rosea</name>
    <dbReference type="NCBI Taxonomy" id="2025312"/>
    <lineage>
        <taxon>Bacteria</taxon>
        <taxon>Pseudomonadati</taxon>
        <taxon>Bacteroidota</taxon>
        <taxon>Cytophagia</taxon>
        <taxon>Cytophagales</taxon>
        <taxon>Spirosomataceae</taxon>
        <taxon>Larkinella</taxon>
    </lineage>
</organism>
<feature type="domain" description="CAAX prenyl protease 2/Lysostaphin resistance protein A-like" evidence="2">
    <location>
        <begin position="48"/>
        <end position="124"/>
    </location>
</feature>
<reference evidence="3 4" key="1">
    <citation type="submission" date="2018-11" db="EMBL/GenBank/DDBJ databases">
        <authorList>
            <person name="Zhou Z."/>
            <person name="Wang G."/>
        </authorList>
    </citation>
    <scope>NUCLEOTIDE SEQUENCE [LARGE SCALE GENOMIC DNA]</scope>
    <source>
        <strain evidence="3 4">KCTC52004</strain>
    </source>
</reference>
<feature type="transmembrane region" description="Helical" evidence="1">
    <location>
        <begin position="59"/>
        <end position="78"/>
    </location>
</feature>
<feature type="transmembrane region" description="Helical" evidence="1">
    <location>
        <begin position="7"/>
        <end position="24"/>
    </location>
</feature>
<evidence type="ECO:0000256" key="1">
    <source>
        <dbReference type="SAM" id="Phobius"/>
    </source>
</evidence>
<comment type="caution">
    <text evidence="3">The sequence shown here is derived from an EMBL/GenBank/DDBJ whole genome shotgun (WGS) entry which is preliminary data.</text>
</comment>
<dbReference type="Pfam" id="PF02517">
    <property type="entry name" value="Rce1-like"/>
    <property type="match status" value="1"/>
</dbReference>
<dbReference type="AlphaFoldDB" id="A0A3P1BV76"/>
<keyword evidence="3" id="KW-0378">Hydrolase</keyword>
<dbReference type="GO" id="GO:0006508">
    <property type="term" value="P:proteolysis"/>
    <property type="evidence" value="ECO:0007669"/>
    <property type="project" value="UniProtKB-KW"/>
</dbReference>
<evidence type="ECO:0000313" key="4">
    <source>
        <dbReference type="Proteomes" id="UP000271925"/>
    </source>
</evidence>
<dbReference type="GO" id="GO:0008237">
    <property type="term" value="F:metallopeptidase activity"/>
    <property type="evidence" value="ECO:0007669"/>
    <property type="project" value="UniProtKB-KW"/>
</dbReference>
<keyword evidence="3" id="KW-0482">Metalloprotease</keyword>
<sequence length="135" mass="16103">MLQKKNISISSVTFFFLISGPIWYLNDFPFIRLIICVFLYIFLYKFSDFIYNKLIRLQNKLLLIFTSIGFALLHIFNFSHFQFFLFPIYLIYILPQFFLGLILGIVRLKNGFFWSVLLHILINGSVTWPKLFTHG</sequence>